<evidence type="ECO:0000313" key="2">
    <source>
        <dbReference type="Proteomes" id="UP001059597"/>
    </source>
</evidence>
<dbReference type="EMBL" id="AP026073">
    <property type="protein sequence ID" value="BDM72051.1"/>
    <property type="molecule type" value="Genomic_DNA"/>
</dbReference>
<proteinExistence type="predicted"/>
<evidence type="ECO:0000313" key="1">
    <source>
        <dbReference type="EMBL" id="BDM72051.1"/>
    </source>
</evidence>
<reference evidence="1" key="1">
    <citation type="submission" date="2022-06" db="EMBL/GenBank/DDBJ databases">
        <title>Complete genome sequence of Streptomyces nigrescens HEK616.</title>
        <authorList>
            <person name="Asamizu S."/>
            <person name="Onaka H."/>
        </authorList>
    </citation>
    <scope>NUCLEOTIDE SEQUENCE</scope>
    <source>
        <strain evidence="1">HEK616</strain>
    </source>
</reference>
<organism evidence="1 2">
    <name type="scientific">Streptomyces nigrescens</name>
    <dbReference type="NCBI Taxonomy" id="1920"/>
    <lineage>
        <taxon>Bacteria</taxon>
        <taxon>Bacillati</taxon>
        <taxon>Actinomycetota</taxon>
        <taxon>Actinomycetes</taxon>
        <taxon>Kitasatosporales</taxon>
        <taxon>Streptomycetaceae</taxon>
        <taxon>Streptomyces</taxon>
    </lineage>
</organism>
<keyword evidence="2" id="KW-1185">Reference proteome</keyword>
<gene>
    <name evidence="1" type="ORF">HEK616_55380</name>
</gene>
<sequence length="65" mass="6457">MVRARAAVGGAGLDGDVVGARGEVVPAPAPYGVLVAPGHDRVDQAVAAAVREVVAVEAEPAEIRT</sequence>
<protein>
    <submittedName>
        <fullName evidence="1">Uncharacterized protein</fullName>
    </submittedName>
</protein>
<dbReference type="Proteomes" id="UP001059597">
    <property type="component" value="Chromosome"/>
</dbReference>
<name>A0ABM8A0B0_STRNI</name>
<accession>A0ABM8A0B0</accession>